<keyword evidence="1" id="KW-0147">Chitin-binding</keyword>
<evidence type="ECO:0000313" key="7">
    <source>
        <dbReference type="Proteomes" id="UP000223968"/>
    </source>
</evidence>
<keyword evidence="7" id="KW-1185">Reference proteome</keyword>
<dbReference type="InterPro" id="IPR036779">
    <property type="entry name" value="LysM_dom_sf"/>
</dbReference>
<dbReference type="GO" id="GO:0008061">
    <property type="term" value="F:chitin binding"/>
    <property type="evidence" value="ECO:0007669"/>
    <property type="project" value="UniProtKB-KW"/>
</dbReference>
<keyword evidence="2" id="KW-0732">Signal</keyword>
<dbReference type="Proteomes" id="UP000223968">
    <property type="component" value="Unassembled WGS sequence"/>
</dbReference>
<dbReference type="PROSITE" id="PS51782">
    <property type="entry name" value="LYSM"/>
    <property type="match status" value="1"/>
</dbReference>
<dbReference type="STRING" id="1447875.A0A2B7XXV5"/>
<accession>A0A2B7XXV5</accession>
<dbReference type="InterPro" id="IPR018392">
    <property type="entry name" value="LysM"/>
</dbReference>
<dbReference type="AlphaFoldDB" id="A0A2B7XXV5"/>
<evidence type="ECO:0000313" key="6">
    <source>
        <dbReference type="EMBL" id="PGH13775.1"/>
    </source>
</evidence>
<evidence type="ECO:0000259" key="5">
    <source>
        <dbReference type="PROSITE" id="PS51782"/>
    </source>
</evidence>
<dbReference type="SUPFAM" id="SSF54106">
    <property type="entry name" value="LysM domain"/>
    <property type="match status" value="1"/>
</dbReference>
<gene>
    <name evidence="6" type="ORF">AJ79_03474</name>
</gene>
<dbReference type="InterPro" id="IPR052210">
    <property type="entry name" value="LysM1-like"/>
</dbReference>
<feature type="region of interest" description="Disordered" evidence="4">
    <location>
        <begin position="56"/>
        <end position="106"/>
    </location>
</feature>
<keyword evidence="3" id="KW-0843">Virulence</keyword>
<dbReference type="OrthoDB" id="5985073at2759"/>
<comment type="caution">
    <text evidence="6">The sequence shown here is derived from an EMBL/GenBank/DDBJ whole genome shotgun (WGS) entry which is preliminary data.</text>
</comment>
<sequence length="184" mass="19548">MALTSITTAASVLPRLLMADTPAAFTISMEEFLAWNPSLTPDCGDFQPNRSYCVAADVKKPDPDPPTTTTTTTNPEQSTPTTSTTTTTTTTNPGNKIPTPTPTQPSMVPNCDAFHLVAPGEICTNIAANHSITLQDLYTWNPSINADYSGLWANAYICVSIIGHTPDPAQWDRDTPAHPAGDGA</sequence>
<name>A0A2B7XXV5_9EURO</name>
<dbReference type="Gene3D" id="3.10.350.10">
    <property type="entry name" value="LysM domain"/>
    <property type="match status" value="2"/>
</dbReference>
<dbReference type="PANTHER" id="PTHR34997">
    <property type="entry name" value="AM15"/>
    <property type="match status" value="1"/>
</dbReference>
<feature type="domain" description="LysM" evidence="5">
    <location>
        <begin position="113"/>
        <end position="159"/>
    </location>
</feature>
<protein>
    <recommendedName>
        <fullName evidence="5">LysM domain-containing protein</fullName>
    </recommendedName>
</protein>
<proteinExistence type="predicted"/>
<feature type="compositionally biased region" description="Low complexity" evidence="4">
    <location>
        <begin position="67"/>
        <end position="98"/>
    </location>
</feature>
<dbReference type="EMBL" id="PDNB01000042">
    <property type="protein sequence ID" value="PGH13775.1"/>
    <property type="molecule type" value="Genomic_DNA"/>
</dbReference>
<reference evidence="6 7" key="1">
    <citation type="submission" date="2017-10" db="EMBL/GenBank/DDBJ databases">
        <title>Comparative genomics in systemic dimorphic fungi from Ajellomycetaceae.</title>
        <authorList>
            <person name="Munoz J.F."/>
            <person name="Mcewen J.G."/>
            <person name="Clay O.K."/>
            <person name="Cuomo C.A."/>
        </authorList>
    </citation>
    <scope>NUCLEOTIDE SEQUENCE [LARGE SCALE GENOMIC DNA]</scope>
    <source>
        <strain evidence="6 7">UAMH5409</strain>
    </source>
</reference>
<organism evidence="6 7">
    <name type="scientific">Helicocarpus griseus UAMH5409</name>
    <dbReference type="NCBI Taxonomy" id="1447875"/>
    <lineage>
        <taxon>Eukaryota</taxon>
        <taxon>Fungi</taxon>
        <taxon>Dikarya</taxon>
        <taxon>Ascomycota</taxon>
        <taxon>Pezizomycotina</taxon>
        <taxon>Eurotiomycetes</taxon>
        <taxon>Eurotiomycetidae</taxon>
        <taxon>Onygenales</taxon>
        <taxon>Ajellomycetaceae</taxon>
        <taxon>Helicocarpus</taxon>
    </lineage>
</organism>
<evidence type="ECO:0000256" key="1">
    <source>
        <dbReference type="ARBA" id="ARBA00022669"/>
    </source>
</evidence>
<evidence type="ECO:0000256" key="3">
    <source>
        <dbReference type="ARBA" id="ARBA00023026"/>
    </source>
</evidence>
<dbReference type="CDD" id="cd00118">
    <property type="entry name" value="LysM"/>
    <property type="match status" value="1"/>
</dbReference>
<evidence type="ECO:0000256" key="4">
    <source>
        <dbReference type="SAM" id="MobiDB-lite"/>
    </source>
</evidence>
<dbReference type="Pfam" id="PF01476">
    <property type="entry name" value="LysM"/>
    <property type="match status" value="1"/>
</dbReference>
<evidence type="ECO:0000256" key="2">
    <source>
        <dbReference type="ARBA" id="ARBA00022729"/>
    </source>
</evidence>
<dbReference type="PANTHER" id="PTHR34997:SF2">
    <property type="entry name" value="LYSM DOMAIN-CONTAINING PROTEIN-RELATED"/>
    <property type="match status" value="1"/>
</dbReference>